<comment type="caution">
    <text evidence="1">The sequence shown here is derived from an EMBL/GenBank/DDBJ whole genome shotgun (WGS) entry which is preliminary data.</text>
</comment>
<dbReference type="Proteomes" id="UP000559027">
    <property type="component" value="Unassembled WGS sequence"/>
</dbReference>
<gene>
    <name evidence="1" type="ORF">D9756_008177</name>
</gene>
<accession>A0A8H5FW78</accession>
<keyword evidence="2" id="KW-1185">Reference proteome</keyword>
<protein>
    <submittedName>
        <fullName evidence="1">Uncharacterized protein</fullName>
    </submittedName>
</protein>
<sequence length="237" mass="26775">MLHSGSFAGASNFQMNNCYFHQSSGSNTNLYYFFRCECHCPRYPWTWAVPSNFVVDEIYWHWGIPPHHFTQPRLWSSQIEQEGLTFGPRSLVQPYTFLGPTGSWPHALQSIPLYSVNNGIPHLQPPTVLEPDYSSWHTQRQAPGGVYTLTPPFDLEQTHSIPHPAPLLSLDYVRNNDSHAHCALRDGHNYLQQIPLSMLPGVDYGRIPGQPHCDDLYSAPTGGEAAYVYPSQTVHGK</sequence>
<evidence type="ECO:0000313" key="1">
    <source>
        <dbReference type="EMBL" id="KAF5351043.1"/>
    </source>
</evidence>
<evidence type="ECO:0000313" key="2">
    <source>
        <dbReference type="Proteomes" id="UP000559027"/>
    </source>
</evidence>
<proteinExistence type="predicted"/>
<name>A0A8H5FW78_9AGAR</name>
<reference evidence="1 2" key="1">
    <citation type="journal article" date="2020" name="ISME J.">
        <title>Uncovering the hidden diversity of litter-decomposition mechanisms in mushroom-forming fungi.</title>
        <authorList>
            <person name="Floudas D."/>
            <person name="Bentzer J."/>
            <person name="Ahren D."/>
            <person name="Johansson T."/>
            <person name="Persson P."/>
            <person name="Tunlid A."/>
        </authorList>
    </citation>
    <scope>NUCLEOTIDE SEQUENCE [LARGE SCALE GENOMIC DNA]</scope>
    <source>
        <strain evidence="1 2">CBS 146.42</strain>
    </source>
</reference>
<organism evidence="1 2">
    <name type="scientific">Leucocoprinus leucothites</name>
    <dbReference type="NCBI Taxonomy" id="201217"/>
    <lineage>
        <taxon>Eukaryota</taxon>
        <taxon>Fungi</taxon>
        <taxon>Dikarya</taxon>
        <taxon>Basidiomycota</taxon>
        <taxon>Agaricomycotina</taxon>
        <taxon>Agaricomycetes</taxon>
        <taxon>Agaricomycetidae</taxon>
        <taxon>Agaricales</taxon>
        <taxon>Agaricineae</taxon>
        <taxon>Agaricaceae</taxon>
        <taxon>Leucocoprinus</taxon>
    </lineage>
</organism>
<dbReference type="EMBL" id="JAACJO010000013">
    <property type="protein sequence ID" value="KAF5351043.1"/>
    <property type="molecule type" value="Genomic_DNA"/>
</dbReference>
<dbReference type="AlphaFoldDB" id="A0A8H5FW78"/>